<dbReference type="SUPFAM" id="SSF55347">
    <property type="entry name" value="Glyceraldehyde-3-phosphate dehydrogenase-like, C-terminal domain"/>
    <property type="match status" value="1"/>
</dbReference>
<dbReference type="PANTHER" id="PTHR43708">
    <property type="entry name" value="CONSERVED EXPRESSED OXIDOREDUCTASE (EUROFUNG)"/>
    <property type="match status" value="1"/>
</dbReference>
<comment type="caution">
    <text evidence="3">The sequence shown here is derived from an EMBL/GenBank/DDBJ whole genome shotgun (WGS) entry which is preliminary data.</text>
</comment>
<dbReference type="Gene3D" id="3.40.50.720">
    <property type="entry name" value="NAD(P)-binding Rossmann-like Domain"/>
    <property type="match status" value="1"/>
</dbReference>
<keyword evidence="4" id="KW-1185">Reference proteome</keyword>
<proteinExistence type="predicted"/>
<evidence type="ECO:0008006" key="5">
    <source>
        <dbReference type="Google" id="ProtNLM"/>
    </source>
</evidence>
<dbReference type="Gene3D" id="3.30.360.10">
    <property type="entry name" value="Dihydrodipicolinate Reductase, domain 2"/>
    <property type="match status" value="1"/>
</dbReference>
<dbReference type="InterPro" id="IPR000683">
    <property type="entry name" value="Gfo/Idh/MocA-like_OxRdtase_N"/>
</dbReference>
<dbReference type="InterPro" id="IPR036291">
    <property type="entry name" value="NAD(P)-bd_dom_sf"/>
</dbReference>
<evidence type="ECO:0000313" key="4">
    <source>
        <dbReference type="Proteomes" id="UP001295794"/>
    </source>
</evidence>
<dbReference type="Proteomes" id="UP001295794">
    <property type="component" value="Unassembled WGS sequence"/>
</dbReference>
<dbReference type="GO" id="GO:0000166">
    <property type="term" value="F:nucleotide binding"/>
    <property type="evidence" value="ECO:0007669"/>
    <property type="project" value="InterPro"/>
</dbReference>
<evidence type="ECO:0000313" key="3">
    <source>
        <dbReference type="EMBL" id="CAK5268043.1"/>
    </source>
</evidence>
<sequence length="381" mass="41150">MAPIPTAIIGLSANSASSWGASAHLPYLLSAHGRARYTIVALLNSSKESSLAAVKHFNLPAETRAYGSPEELAADKDVRLVVCSTRVDKHYGTVLASAKAGKDVYVEWPLAQDTKHAKELADVARHGGGRTLVGLQGRVSPLTLRLKKLIEDGRIGKVLSTEVRGSGGTNSRDSVPKGLEYFVKRSVGGNIVTIHGGHAFDLIQTVLGEAIDIKSQLQLQRPINNVRDPATDTVIDTVKADVPDLFIVTARLAESPTVVRDASLLFRFRRGAQFSGEPALVWSITGEKGEIRVTNQASSSLHVPPAGIVVEVHDFETDKVEKVDWELQESWPGDAKAPAPSKNVGLLYDSFAAGGKYPTWDDAVHRHEQIDRFFSGWAPEA</sequence>
<organism evidence="3 4">
    <name type="scientific">Mycena citricolor</name>
    <dbReference type="NCBI Taxonomy" id="2018698"/>
    <lineage>
        <taxon>Eukaryota</taxon>
        <taxon>Fungi</taxon>
        <taxon>Dikarya</taxon>
        <taxon>Basidiomycota</taxon>
        <taxon>Agaricomycotina</taxon>
        <taxon>Agaricomycetes</taxon>
        <taxon>Agaricomycetidae</taxon>
        <taxon>Agaricales</taxon>
        <taxon>Marasmiineae</taxon>
        <taxon>Mycenaceae</taxon>
        <taxon>Mycena</taxon>
    </lineage>
</organism>
<protein>
    <recommendedName>
        <fullName evidence="5">Gfo/Idh/MocA-like oxidoreductase N-terminal domain-containing protein</fullName>
    </recommendedName>
</protein>
<feature type="domain" description="Gfo/Idh/MocA-like oxidoreductase N-terminal" evidence="1">
    <location>
        <begin position="21"/>
        <end position="134"/>
    </location>
</feature>
<reference evidence="3" key="1">
    <citation type="submission" date="2023-11" db="EMBL/GenBank/DDBJ databases">
        <authorList>
            <person name="De Vega J J."/>
            <person name="De Vega J J."/>
        </authorList>
    </citation>
    <scope>NUCLEOTIDE SEQUENCE</scope>
</reference>
<name>A0AAD2Q292_9AGAR</name>
<dbReference type="Pfam" id="PF22685">
    <property type="entry name" value="Gal80p_C-like"/>
    <property type="match status" value="1"/>
</dbReference>
<dbReference type="Pfam" id="PF01408">
    <property type="entry name" value="GFO_IDH_MocA"/>
    <property type="match status" value="1"/>
</dbReference>
<accession>A0AAD2Q292</accession>
<dbReference type="InterPro" id="IPR051317">
    <property type="entry name" value="Gfo/Idh/MocA_oxidoreduct"/>
</dbReference>
<dbReference type="EMBL" id="CAVNYO010000137">
    <property type="protein sequence ID" value="CAK5268043.1"/>
    <property type="molecule type" value="Genomic_DNA"/>
</dbReference>
<evidence type="ECO:0000259" key="2">
    <source>
        <dbReference type="Pfam" id="PF22685"/>
    </source>
</evidence>
<dbReference type="SUPFAM" id="SSF51735">
    <property type="entry name" value="NAD(P)-binding Rossmann-fold domains"/>
    <property type="match status" value="1"/>
</dbReference>
<feature type="domain" description="Gal80p-like C-terminal" evidence="2">
    <location>
        <begin position="141"/>
        <end position="294"/>
    </location>
</feature>
<gene>
    <name evidence="3" type="ORF">MYCIT1_LOCUS11052</name>
</gene>
<dbReference type="PANTHER" id="PTHR43708:SF1">
    <property type="entry name" value="GALACTOSE_LACTOSE METABOLISM REGULATORY PROTEIN GAL80"/>
    <property type="match status" value="1"/>
</dbReference>
<dbReference type="InterPro" id="IPR055080">
    <property type="entry name" value="Gal80p-like_C"/>
</dbReference>
<evidence type="ECO:0000259" key="1">
    <source>
        <dbReference type="Pfam" id="PF01408"/>
    </source>
</evidence>
<dbReference type="AlphaFoldDB" id="A0AAD2Q292"/>